<evidence type="ECO:0000313" key="2">
    <source>
        <dbReference type="Proteomes" id="UP000198571"/>
    </source>
</evidence>
<sequence length="132" mass="15114">MSQQKLEDILKQGIYGSPQIRPDEKKLFLSTYSERVYLALTKSQVRHKVIYAKAEQTMQAKKDAHLYINGGLNYQYYSKYIQSANKNSIPFTIVNDGQNSPLGIVLASERSAVNNEDHMFINDDLYKDDMGD</sequence>
<organism evidence="1 2">
    <name type="scientific">Salipaludibacillus aurantiacus</name>
    <dbReference type="NCBI Taxonomy" id="1601833"/>
    <lineage>
        <taxon>Bacteria</taxon>
        <taxon>Bacillati</taxon>
        <taxon>Bacillota</taxon>
        <taxon>Bacilli</taxon>
        <taxon>Bacillales</taxon>
        <taxon>Bacillaceae</taxon>
    </lineage>
</organism>
<proteinExistence type="predicted"/>
<dbReference type="OrthoDB" id="95278at2"/>
<dbReference type="InterPro" id="IPR029064">
    <property type="entry name" value="Ribosomal_eL30-like_sf"/>
</dbReference>
<evidence type="ECO:0000313" key="1">
    <source>
        <dbReference type="EMBL" id="SER68544.1"/>
    </source>
</evidence>
<dbReference type="Proteomes" id="UP000198571">
    <property type="component" value="Unassembled WGS sequence"/>
</dbReference>
<reference evidence="2" key="1">
    <citation type="submission" date="2016-10" db="EMBL/GenBank/DDBJ databases">
        <authorList>
            <person name="Varghese N."/>
            <person name="Submissions S."/>
        </authorList>
    </citation>
    <scope>NUCLEOTIDE SEQUENCE [LARGE SCALE GENOMIC DNA]</scope>
    <source>
        <strain evidence="2">S9</strain>
    </source>
</reference>
<dbReference type="AlphaFoldDB" id="A0A1H9R726"/>
<name>A0A1H9R726_9BACI</name>
<keyword evidence="2" id="KW-1185">Reference proteome</keyword>
<dbReference type="STRING" id="1601833.SAMN05518684_10317"/>
<dbReference type="RefSeq" id="WP_093047736.1">
    <property type="nucleotide sequence ID" value="NZ_FOGT01000003.1"/>
</dbReference>
<protein>
    <submittedName>
        <fullName evidence="1">Uncharacterized protein YueI</fullName>
    </submittedName>
</protein>
<dbReference type="EMBL" id="FOGT01000003">
    <property type="protein sequence ID" value="SER68544.1"/>
    <property type="molecule type" value="Genomic_DNA"/>
</dbReference>
<dbReference type="InterPro" id="IPR012543">
    <property type="entry name" value="DUF1694"/>
</dbReference>
<dbReference type="PIRSF" id="PIRSF034303">
    <property type="entry name" value="DUF1694"/>
    <property type="match status" value="1"/>
</dbReference>
<dbReference type="SUPFAM" id="SSF160515">
    <property type="entry name" value="YueI-like"/>
    <property type="match status" value="1"/>
</dbReference>
<gene>
    <name evidence="1" type="ORF">SAMN05518684_10317</name>
</gene>
<accession>A0A1H9R726</accession>
<dbReference type="Gene3D" id="3.30.1330.30">
    <property type="match status" value="1"/>
</dbReference>
<dbReference type="Pfam" id="PF07997">
    <property type="entry name" value="DUF1694"/>
    <property type="match status" value="1"/>
</dbReference>